<reference evidence="3" key="1">
    <citation type="submission" date="2013-01" db="EMBL/GenBank/DDBJ databases">
        <title>Genome draft of Hydrogenophaga taeniospiralis 2K1.</title>
        <authorList>
            <person name="Gomila M."/>
            <person name="Lalucat J."/>
        </authorList>
    </citation>
    <scope>NUCLEOTIDE SEQUENCE</scope>
    <source>
        <strain evidence="3">CCUG 15921</strain>
    </source>
</reference>
<keyword evidence="4" id="KW-1185">Reference proteome</keyword>
<dbReference type="AlphaFoldDB" id="A0A9X4NPA0"/>
<accession>A0A9X4NPA0</accession>
<dbReference type="InterPro" id="IPR046858">
    <property type="entry name" value="ChrB_N"/>
</dbReference>
<sequence length="312" mass="33643">MFWISLITSLPTENTTVRMRAWRALKASGAAVLRDGVYVLPETGTCRATLDGLAADVRDAGGTALVLRMEEPPQADFRGLFDRSADYAALLAEVARVRQTLGAGDPPDALKQTRKLRKALGSLGEIDFFPGEARRQAEAAVLELELACARAAAPDEPQAIEGPIARLALADHQGRTWATRQRPWVDRLASAWLIQRFIDRQARLHWLADPRDCPADALGFDFDGARFSHVGARVTFEVLLASFGLEQPALVRLGQLVHFLDVGGVQPPEAAGVESVLAGLRDAITDDDQLLATAHAVFDGLLASFTPGAPPP</sequence>
<dbReference type="RefSeq" id="WP_068170582.1">
    <property type="nucleotide sequence ID" value="NZ_AOGK01000002.1"/>
</dbReference>
<feature type="domain" description="ChrB C-terminal" evidence="1">
    <location>
        <begin position="177"/>
        <end position="304"/>
    </location>
</feature>
<comment type="caution">
    <text evidence="3">The sequence shown here is derived from an EMBL/GenBank/DDBJ whole genome shotgun (WGS) entry which is preliminary data.</text>
</comment>
<name>A0A9X4NPA0_9BURK</name>
<evidence type="ECO:0000259" key="2">
    <source>
        <dbReference type="Pfam" id="PF20229"/>
    </source>
</evidence>
<proteinExistence type="predicted"/>
<dbReference type="EMBL" id="AOGK01000002">
    <property type="protein sequence ID" value="MDG5974114.1"/>
    <property type="molecule type" value="Genomic_DNA"/>
</dbReference>
<dbReference type="OrthoDB" id="6605953at2"/>
<organism evidence="3 4">
    <name type="scientific">Hydrogenophaga taeniospiralis CCUG 15921</name>
    <dbReference type="NCBI Taxonomy" id="1281780"/>
    <lineage>
        <taxon>Bacteria</taxon>
        <taxon>Pseudomonadati</taxon>
        <taxon>Pseudomonadota</taxon>
        <taxon>Betaproteobacteria</taxon>
        <taxon>Burkholderiales</taxon>
        <taxon>Comamonadaceae</taxon>
        <taxon>Hydrogenophaga</taxon>
    </lineage>
</organism>
<dbReference type="InterPro" id="IPR018634">
    <property type="entry name" value="ChrB_C"/>
</dbReference>
<gene>
    <name evidence="3" type="ORF">H010_02557</name>
</gene>
<evidence type="ECO:0000313" key="4">
    <source>
        <dbReference type="Proteomes" id="UP001152876"/>
    </source>
</evidence>
<dbReference type="Pfam" id="PF09828">
    <property type="entry name" value="ChrB_C"/>
    <property type="match status" value="1"/>
</dbReference>
<evidence type="ECO:0000313" key="3">
    <source>
        <dbReference type="EMBL" id="MDG5974114.1"/>
    </source>
</evidence>
<evidence type="ECO:0000259" key="1">
    <source>
        <dbReference type="Pfam" id="PF09828"/>
    </source>
</evidence>
<protein>
    <submittedName>
        <fullName evidence="3">Chromate resistance exported protein</fullName>
    </submittedName>
</protein>
<dbReference type="Pfam" id="PF20229">
    <property type="entry name" value="ChrB_N"/>
    <property type="match status" value="1"/>
</dbReference>
<dbReference type="Proteomes" id="UP001152876">
    <property type="component" value="Unassembled WGS sequence"/>
</dbReference>
<feature type="domain" description="ChrB N-terminal" evidence="2">
    <location>
        <begin position="18"/>
        <end position="98"/>
    </location>
</feature>